<name>M5CD72_THACB</name>
<dbReference type="EMBL" id="CAOJ01017110">
    <property type="protein sequence ID" value="CCO37386.1"/>
    <property type="molecule type" value="Genomic_DNA"/>
</dbReference>
<proteinExistence type="predicted"/>
<feature type="region of interest" description="Disordered" evidence="1">
    <location>
        <begin position="1"/>
        <end position="23"/>
    </location>
</feature>
<feature type="region of interest" description="Disordered" evidence="1">
    <location>
        <begin position="262"/>
        <end position="305"/>
    </location>
</feature>
<reference evidence="2 3" key="1">
    <citation type="journal article" date="2013" name="J. Biotechnol.">
        <title>Establishment and interpretation of the genome sequence of the phytopathogenic fungus Rhizoctonia solani AG1-IB isolate 7/3/14.</title>
        <authorList>
            <person name="Wibberg D.W."/>
            <person name="Jelonek L.J."/>
            <person name="Rupp O.R."/>
            <person name="Hennig M.H."/>
            <person name="Eikmeyer F.E."/>
            <person name="Goesmann A.G."/>
            <person name="Hartmann A.H."/>
            <person name="Borriss R.B."/>
            <person name="Grosch R.G."/>
            <person name="Puehler A.P."/>
            <person name="Schlueter A.S."/>
        </authorList>
    </citation>
    <scope>NUCLEOTIDE SEQUENCE [LARGE SCALE GENOMIC DNA]</scope>
    <source>
        <strain evidence="3">AG1-IB / isolate 7/3/14</strain>
    </source>
</reference>
<protein>
    <submittedName>
        <fullName evidence="2">Uncharacterized protein</fullName>
    </submittedName>
</protein>
<feature type="compositionally biased region" description="Low complexity" evidence="1">
    <location>
        <begin position="293"/>
        <end position="302"/>
    </location>
</feature>
<organism evidence="2 3">
    <name type="scientific">Thanatephorus cucumeris (strain AG1-IB / isolate 7/3/14)</name>
    <name type="common">Lettuce bottom rot fungus</name>
    <name type="synonym">Rhizoctonia solani</name>
    <dbReference type="NCBI Taxonomy" id="1108050"/>
    <lineage>
        <taxon>Eukaryota</taxon>
        <taxon>Fungi</taxon>
        <taxon>Dikarya</taxon>
        <taxon>Basidiomycota</taxon>
        <taxon>Agaricomycotina</taxon>
        <taxon>Agaricomycetes</taxon>
        <taxon>Cantharellales</taxon>
        <taxon>Ceratobasidiaceae</taxon>
        <taxon>Rhizoctonia</taxon>
        <taxon>Rhizoctonia solani AG-1</taxon>
    </lineage>
</organism>
<evidence type="ECO:0000313" key="2">
    <source>
        <dbReference type="EMBL" id="CCO37386.1"/>
    </source>
</evidence>
<feature type="compositionally biased region" description="Pro residues" evidence="1">
    <location>
        <begin position="267"/>
        <end position="277"/>
    </location>
</feature>
<feature type="compositionally biased region" description="Low complexity" evidence="1">
    <location>
        <begin position="224"/>
        <end position="244"/>
    </location>
</feature>
<dbReference type="Proteomes" id="UP000012065">
    <property type="component" value="Unassembled WGS sequence"/>
</dbReference>
<sequence>MSGNRTDSDTTPSPSGGHRSPMFEPQILSDKLAIVEASRSLAEASATLSIAARAMSRAAACLEAMGGGGCKEYVFGARTSTKFEDWVASPDWAQNSYDLSQISVSKDANEVGQGYKHTSEQEIVSNSDINNSKTEEECLNALKPIQASNGNPCSSTPFLNKSEAPSQSNLTAETRQATVPSQSAPAAPSDTRHSMAPPELIPPGPSTPPKTRVNLPKYNHNPKPDTQTTTSATSTPAPKPTITTVPRVPATKPAFIETKPRLLPTKPAIPPTQPRPPIAKATTPAPNTRVGQSAGSSAPAPGEANCAKVGPLSGPSRIVLDRGFDSLPALCHVTKRFAKTVCIYNYSGLTATLSSAVMVKANVKTDVIVPQSTKKDKLNEAVSKFNLAQSGILLWPGCTTLPAITGLVDSPNIQLIQLGQPTKANSDLTCSNLTFILANSKMDQQPLAVKQYRLDPLSDECNKQGTKSPLQPSRIWLRFRLSNDSFARGFYWDWFLVHRRRNHHQKVTDVLKLANEYAEQFLLRGESKVYGEPIGGKVTITGATVKNLKLEEAVKIGLLLVAQS</sequence>
<evidence type="ECO:0000256" key="1">
    <source>
        <dbReference type="SAM" id="MobiDB-lite"/>
    </source>
</evidence>
<accession>M5CD72</accession>
<feature type="compositionally biased region" description="Pro residues" evidence="1">
    <location>
        <begin position="199"/>
        <end position="208"/>
    </location>
</feature>
<dbReference type="AlphaFoldDB" id="M5CD72"/>
<feature type="region of interest" description="Disordered" evidence="1">
    <location>
        <begin position="145"/>
        <end position="246"/>
    </location>
</feature>
<dbReference type="HOGENOM" id="CLU_536538_0_0_1"/>
<feature type="compositionally biased region" description="Polar residues" evidence="1">
    <location>
        <begin position="146"/>
        <end position="184"/>
    </location>
</feature>
<feature type="compositionally biased region" description="Polar residues" evidence="1">
    <location>
        <begin position="1"/>
        <end position="14"/>
    </location>
</feature>
<comment type="caution">
    <text evidence="2">The sequence shown here is derived from an EMBL/GenBank/DDBJ whole genome shotgun (WGS) entry which is preliminary data.</text>
</comment>
<gene>
    <name evidence="2" type="ORF">BN14_11541</name>
</gene>
<evidence type="ECO:0000313" key="3">
    <source>
        <dbReference type="Proteomes" id="UP000012065"/>
    </source>
</evidence>